<dbReference type="GO" id="GO:0010506">
    <property type="term" value="P:regulation of autophagy"/>
    <property type="evidence" value="ECO:0000318"/>
    <property type="project" value="GO_Central"/>
</dbReference>
<dbReference type="InParanoid" id="A8WL55"/>
<feature type="region of interest" description="Disordered" evidence="7">
    <location>
        <begin position="308"/>
        <end position="329"/>
    </location>
</feature>
<dbReference type="InterPro" id="IPR045269">
    <property type="entry name" value="Atg1-like"/>
</dbReference>
<dbReference type="EC" id="2.7.11.1" evidence="1"/>
<evidence type="ECO:0000259" key="8">
    <source>
        <dbReference type="PROSITE" id="PS50011"/>
    </source>
</evidence>
<dbReference type="GO" id="GO:0005776">
    <property type="term" value="C:autophagosome"/>
    <property type="evidence" value="ECO:0000318"/>
    <property type="project" value="GO_Central"/>
</dbReference>
<keyword evidence="2" id="KW-0808">Transferase</keyword>
<dbReference type="GO" id="GO:0034727">
    <property type="term" value="P:piecemeal microautophagy of the nucleus"/>
    <property type="evidence" value="ECO:0000318"/>
    <property type="project" value="GO_Central"/>
</dbReference>
<dbReference type="GO" id="GO:0030424">
    <property type="term" value="C:axon"/>
    <property type="evidence" value="ECO:0007669"/>
    <property type="project" value="EnsemblMetazoa"/>
</dbReference>
<dbReference type="InterPro" id="IPR011009">
    <property type="entry name" value="Kinase-like_dom_sf"/>
</dbReference>
<feature type="region of interest" description="Disordered" evidence="7">
    <location>
        <begin position="518"/>
        <end position="647"/>
    </location>
</feature>
<dbReference type="PROSITE" id="PS00108">
    <property type="entry name" value="PROTEIN_KINASE_ST"/>
    <property type="match status" value="1"/>
</dbReference>
<dbReference type="InterPro" id="IPR017184">
    <property type="entry name" value="Ser/Thr_kinase_Unc51"/>
</dbReference>
<dbReference type="InterPro" id="IPR008271">
    <property type="entry name" value="Ser/Thr_kinase_AS"/>
</dbReference>
<dbReference type="PROSITE" id="PS00107">
    <property type="entry name" value="PROTEIN_KINASE_ATP"/>
    <property type="match status" value="1"/>
</dbReference>
<proteinExistence type="predicted"/>
<feature type="region of interest" description="Disordered" evidence="7">
    <location>
        <begin position="466"/>
        <end position="498"/>
    </location>
</feature>
<reference evidence="9 10" key="1">
    <citation type="journal article" date="2003" name="PLoS Biol.">
        <title>The genome sequence of Caenorhabditis briggsae: a platform for comparative genomics.</title>
        <authorList>
            <person name="Stein L.D."/>
            <person name="Bao Z."/>
            <person name="Blasiar D."/>
            <person name="Blumenthal T."/>
            <person name="Brent M.R."/>
            <person name="Chen N."/>
            <person name="Chinwalla A."/>
            <person name="Clarke L."/>
            <person name="Clee C."/>
            <person name="Coghlan A."/>
            <person name="Coulson A."/>
            <person name="D'Eustachio P."/>
            <person name="Fitch D.H."/>
            <person name="Fulton L.A."/>
            <person name="Fulton R.E."/>
            <person name="Griffiths-Jones S."/>
            <person name="Harris T.W."/>
            <person name="Hillier L.W."/>
            <person name="Kamath R."/>
            <person name="Kuwabara P.E."/>
            <person name="Mardis E.R."/>
            <person name="Marra M.A."/>
            <person name="Miner T.L."/>
            <person name="Minx P."/>
            <person name="Mullikin J.C."/>
            <person name="Plumb R.W."/>
            <person name="Rogers J."/>
            <person name="Schein J.E."/>
            <person name="Sohrmann M."/>
            <person name="Spieth J."/>
            <person name="Stajich J.E."/>
            <person name="Wei C."/>
            <person name="Willey D."/>
            <person name="Wilson R.K."/>
            <person name="Durbin R."/>
            <person name="Waterston R.H."/>
        </authorList>
    </citation>
    <scope>NUCLEOTIDE SEQUENCE [LARGE SCALE GENOMIC DNA]</scope>
    <source>
        <strain evidence="9 10">AF16</strain>
    </source>
</reference>
<feature type="compositionally biased region" description="Low complexity" evidence="7">
    <location>
        <begin position="475"/>
        <end position="484"/>
    </location>
</feature>
<dbReference type="HOGENOM" id="CLU_011264_0_0_1"/>
<evidence type="ECO:0000256" key="5">
    <source>
        <dbReference type="ARBA" id="ARBA00022840"/>
    </source>
</evidence>
<dbReference type="InterPro" id="IPR000719">
    <property type="entry name" value="Prot_kinase_dom"/>
</dbReference>
<dbReference type="PIRSF" id="PIRSF037369">
    <property type="entry name" value="Ser/Thr_PK_unc51"/>
    <property type="match status" value="1"/>
</dbReference>
<dbReference type="GO" id="GO:0000423">
    <property type="term" value="P:mitophagy"/>
    <property type="evidence" value="ECO:0000318"/>
    <property type="project" value="GO_Central"/>
</dbReference>
<dbReference type="InterPro" id="IPR022708">
    <property type="entry name" value="Atg1-like_tMIT"/>
</dbReference>
<name>A8WL55_CAEBR</name>
<keyword evidence="5 6" id="KW-0067">ATP-binding</keyword>
<evidence type="ECO:0000256" key="6">
    <source>
        <dbReference type="PROSITE-ProRule" id="PRU10141"/>
    </source>
</evidence>
<dbReference type="GO" id="GO:0045138">
    <property type="term" value="P:nematode male tail tip morphogenesis"/>
    <property type="evidence" value="ECO:0007669"/>
    <property type="project" value="EnsemblMetazoa"/>
</dbReference>
<evidence type="ECO:0000256" key="2">
    <source>
        <dbReference type="ARBA" id="ARBA00022679"/>
    </source>
</evidence>
<dbReference type="PANTHER" id="PTHR24348">
    <property type="entry name" value="SERINE/THREONINE-PROTEIN KINASE UNC-51-RELATED"/>
    <property type="match status" value="1"/>
</dbReference>
<keyword evidence="4" id="KW-0418">Kinase</keyword>
<dbReference type="FunFam" id="1.10.510.10:FF:000493">
    <property type="entry name" value="serine/threonine-protein kinase unc-51 isoform X2"/>
    <property type="match status" value="1"/>
</dbReference>
<dbReference type="FunFam" id="3.30.200.20:FF:000917">
    <property type="entry name" value="Serine/threonine-protein kinase unc-51"/>
    <property type="match status" value="1"/>
</dbReference>
<dbReference type="GO" id="GO:0040014">
    <property type="term" value="P:regulation of multicellular organism growth"/>
    <property type="evidence" value="ECO:0007669"/>
    <property type="project" value="EnsemblMetazoa"/>
</dbReference>
<keyword evidence="3 6" id="KW-0547">Nucleotide-binding</keyword>
<dbReference type="EMBL" id="HE601521">
    <property type="protein sequence ID" value="CAP21200.2"/>
    <property type="molecule type" value="Genomic_DNA"/>
</dbReference>
<dbReference type="GO" id="GO:0048675">
    <property type="term" value="P:axon extension"/>
    <property type="evidence" value="ECO:0000318"/>
    <property type="project" value="GO_Central"/>
</dbReference>
<dbReference type="InterPro" id="IPR017441">
    <property type="entry name" value="Protein_kinase_ATP_BS"/>
</dbReference>
<feature type="compositionally biased region" description="Polar residues" evidence="7">
    <location>
        <begin position="555"/>
        <end position="570"/>
    </location>
</feature>
<feature type="domain" description="Protein kinase" evidence="8">
    <location>
        <begin position="9"/>
        <end position="275"/>
    </location>
</feature>
<evidence type="ECO:0000256" key="3">
    <source>
        <dbReference type="ARBA" id="ARBA00022741"/>
    </source>
</evidence>
<evidence type="ECO:0000256" key="7">
    <source>
        <dbReference type="SAM" id="MobiDB-lite"/>
    </source>
</evidence>
<dbReference type="SMART" id="SM00220">
    <property type="entry name" value="S_TKc"/>
    <property type="match status" value="1"/>
</dbReference>
<evidence type="ECO:0000313" key="9">
    <source>
        <dbReference type="EMBL" id="CAP21200.2"/>
    </source>
</evidence>
<dbReference type="GO" id="GO:0043025">
    <property type="term" value="C:neuronal cell body"/>
    <property type="evidence" value="ECO:0007669"/>
    <property type="project" value="EnsemblMetazoa"/>
</dbReference>
<dbReference type="GO" id="GO:0016477">
    <property type="term" value="P:cell migration"/>
    <property type="evidence" value="ECO:0007669"/>
    <property type="project" value="EnsemblMetazoa"/>
</dbReference>
<dbReference type="SUPFAM" id="SSF56112">
    <property type="entry name" value="Protein kinase-like (PK-like)"/>
    <property type="match status" value="1"/>
</dbReference>
<reference evidence="9 10" key="2">
    <citation type="journal article" date="2011" name="PLoS Genet.">
        <title>Caenorhabditis briggsae recombinant inbred line genotypes reveal inter-strain incompatibility and the evolution of recombination.</title>
        <authorList>
            <person name="Ross J.A."/>
            <person name="Koboldt D.C."/>
            <person name="Staisch J.E."/>
            <person name="Chamberlin H.M."/>
            <person name="Gupta B.P."/>
            <person name="Miller R.D."/>
            <person name="Baird S.E."/>
            <person name="Haag E.S."/>
        </authorList>
    </citation>
    <scope>NUCLEOTIDE SEQUENCE [LARGE SCALE GENOMIC DNA]</scope>
    <source>
        <strain evidence="9 10">AF16</strain>
    </source>
</reference>
<dbReference type="GO" id="GO:0030516">
    <property type="term" value="P:regulation of axon extension"/>
    <property type="evidence" value="ECO:0007669"/>
    <property type="project" value="EnsemblMetazoa"/>
</dbReference>
<dbReference type="GO" id="GO:0040024">
    <property type="term" value="P:dauer larval development"/>
    <property type="evidence" value="ECO:0007669"/>
    <property type="project" value="EnsemblMetazoa"/>
</dbReference>
<dbReference type="OMA" id="SFFSHPF"/>
<dbReference type="GO" id="GO:0012501">
    <property type="term" value="P:programmed cell death"/>
    <property type="evidence" value="ECO:0007669"/>
    <property type="project" value="EnsemblMetazoa"/>
</dbReference>
<evidence type="ECO:0000256" key="4">
    <source>
        <dbReference type="ARBA" id="ARBA00022777"/>
    </source>
</evidence>
<dbReference type="PROSITE" id="PS50011">
    <property type="entry name" value="PROTEIN_KINASE_DOM"/>
    <property type="match status" value="1"/>
</dbReference>
<gene>
    <name evidence="11" type="primary">unc-51</name>
    <name evidence="9" type="synonym">Cbr-unc-51</name>
    <name evidence="11" type="ORF">CBG24635</name>
    <name evidence="9" type="ORF">CBG_24635</name>
</gene>
<dbReference type="CDD" id="cd14120">
    <property type="entry name" value="STKc_ULK1_2-like"/>
    <property type="match status" value="1"/>
</dbReference>
<dbReference type="AlphaFoldDB" id="A8WL55"/>
<dbReference type="GO" id="GO:0034045">
    <property type="term" value="C:phagophore assembly site membrane"/>
    <property type="evidence" value="ECO:0000318"/>
    <property type="project" value="GO_Central"/>
</dbReference>
<dbReference type="WormBase" id="CBG24635">
    <property type="protein sequence ID" value="CBP40199"/>
    <property type="gene ID" value="WBGene00042703"/>
    <property type="gene designation" value="Cbr-unc-51"/>
</dbReference>
<evidence type="ECO:0000256" key="1">
    <source>
        <dbReference type="ARBA" id="ARBA00012513"/>
    </source>
</evidence>
<dbReference type="GO" id="GO:0043277">
    <property type="term" value="P:apoptotic cell clearance"/>
    <property type="evidence" value="ECO:0007669"/>
    <property type="project" value="EnsemblMetazoa"/>
</dbReference>
<dbReference type="Gene3D" id="1.10.510.10">
    <property type="entry name" value="Transferase(Phosphotransferase) domain 1"/>
    <property type="match status" value="1"/>
</dbReference>
<dbReference type="GO" id="GO:0042594">
    <property type="term" value="P:response to starvation"/>
    <property type="evidence" value="ECO:0000318"/>
    <property type="project" value="GO_Central"/>
</dbReference>
<dbReference type="STRING" id="6238.A8WL55"/>
<dbReference type="GO" id="GO:0007411">
    <property type="term" value="P:axon guidance"/>
    <property type="evidence" value="ECO:0007669"/>
    <property type="project" value="EnsemblMetazoa"/>
</dbReference>
<dbReference type="Proteomes" id="UP000008549">
    <property type="component" value="Unassembled WGS sequence"/>
</dbReference>
<dbReference type="Pfam" id="PF21127">
    <property type="entry name" value="ATG1-like_MIT2"/>
    <property type="match status" value="1"/>
</dbReference>
<dbReference type="InterPro" id="IPR048941">
    <property type="entry name" value="ATG1-like_MIT2"/>
</dbReference>
<dbReference type="Gene3D" id="3.30.200.20">
    <property type="entry name" value="Phosphorylase Kinase, domain 1"/>
    <property type="match status" value="1"/>
</dbReference>
<evidence type="ECO:0000313" key="11">
    <source>
        <dbReference type="WormBase" id="CBG24635"/>
    </source>
</evidence>
<feature type="binding site" evidence="6">
    <location>
        <position position="44"/>
    </location>
    <ligand>
        <name>ATP</name>
        <dbReference type="ChEBI" id="CHEBI:30616"/>
    </ligand>
</feature>
<dbReference type="GO" id="GO:0008340">
    <property type="term" value="P:determination of adult lifespan"/>
    <property type="evidence" value="ECO:0007669"/>
    <property type="project" value="EnsemblMetazoa"/>
</dbReference>
<feature type="compositionally biased region" description="Low complexity" evidence="7">
    <location>
        <begin position="606"/>
        <end position="622"/>
    </location>
</feature>
<dbReference type="eggNOG" id="KOG0595">
    <property type="taxonomic scope" value="Eukaryota"/>
</dbReference>
<organism evidence="9 10">
    <name type="scientific">Caenorhabditis briggsae</name>
    <dbReference type="NCBI Taxonomy" id="6238"/>
    <lineage>
        <taxon>Eukaryota</taxon>
        <taxon>Metazoa</taxon>
        <taxon>Ecdysozoa</taxon>
        <taxon>Nematoda</taxon>
        <taxon>Chromadorea</taxon>
        <taxon>Rhabditida</taxon>
        <taxon>Rhabditina</taxon>
        <taxon>Rhabditomorpha</taxon>
        <taxon>Rhabditoidea</taxon>
        <taxon>Rhabditidae</taxon>
        <taxon>Peloderinae</taxon>
        <taxon>Caenorhabditis</taxon>
    </lineage>
</organism>
<dbReference type="GO" id="GO:0004674">
    <property type="term" value="F:protein serine/threonine kinase activity"/>
    <property type="evidence" value="ECO:0000318"/>
    <property type="project" value="GO_Central"/>
</dbReference>
<feature type="compositionally biased region" description="Polar residues" evidence="7">
    <location>
        <begin position="518"/>
        <end position="529"/>
    </location>
</feature>
<dbReference type="GO" id="GO:0061709">
    <property type="term" value="P:reticulophagy"/>
    <property type="evidence" value="ECO:0000318"/>
    <property type="project" value="GO_Central"/>
</dbReference>
<dbReference type="FunCoup" id="A8WL55">
    <property type="interactions" value="1629"/>
</dbReference>
<dbReference type="GO" id="GO:0000045">
    <property type="term" value="P:autophagosome assembly"/>
    <property type="evidence" value="ECO:0000318"/>
    <property type="project" value="GO_Central"/>
</dbReference>
<dbReference type="GO" id="GO:0005524">
    <property type="term" value="F:ATP binding"/>
    <property type="evidence" value="ECO:0007669"/>
    <property type="project" value="UniProtKB-UniRule"/>
</dbReference>
<dbReference type="GO" id="GO:0000407">
    <property type="term" value="C:phagophore assembly site"/>
    <property type="evidence" value="ECO:0000318"/>
    <property type="project" value="GO_Central"/>
</dbReference>
<dbReference type="GO" id="GO:0005737">
    <property type="term" value="C:cytoplasm"/>
    <property type="evidence" value="ECO:0000318"/>
    <property type="project" value="GO_Central"/>
</dbReference>
<keyword evidence="10" id="KW-1185">Reference proteome</keyword>
<dbReference type="PANTHER" id="PTHR24348:SF22">
    <property type="entry name" value="NON-SPECIFIC SERINE_THREONINE PROTEIN KINASE"/>
    <property type="match status" value="1"/>
</dbReference>
<evidence type="ECO:0000313" key="10">
    <source>
        <dbReference type="Proteomes" id="UP000008549"/>
    </source>
</evidence>
<accession>A8WL55</accession>
<dbReference type="Pfam" id="PF12063">
    <property type="entry name" value="ATG1-like_MIT1"/>
    <property type="match status" value="1"/>
</dbReference>
<dbReference type="GO" id="GO:0005829">
    <property type="term" value="C:cytosol"/>
    <property type="evidence" value="ECO:0000318"/>
    <property type="project" value="GO_Central"/>
</dbReference>
<dbReference type="GO" id="GO:0032880">
    <property type="term" value="P:regulation of protein localization"/>
    <property type="evidence" value="ECO:0007669"/>
    <property type="project" value="EnsemblMetazoa"/>
</dbReference>
<sequence>MEQFDGFEYRKNDLLGHGAFAIVYKGRYVDHHEIPVAIKAIAKKNISKSKNLLTKEIKILKELSSMKHENVVALLKCTETPTHVYLVMEYCNGGDLADYLQQKTTLNEETIQHFVIQIARAMEAMTKKGIVHRDLKPQNILLCNNSRTQNPHYSDITIKLADFGFARFLNDGVMAATLCGSPMYMAPEVIMSMQYDAKADLWSIGTILFQCLTGKAPFVAQTPPQLKAYYEKTRELRPNIPEWCSPNLRDLLLRLLKRNSKDRISFEDFFTHPFLTSPLMPSPSKRILESARSPMPNRRIITPQSALPVPKRAGSAKLESPTPARRIGESPRVQRRIITPSMNSPVPQDQNTMQESTDFTFLPPRQDGSPVKQVQVHTNVSPSLTTCKPVPVPSQRLTYQKMEERLAAARKTAVPTSSPSRDTVPQQMVQKPIPQDTDYVRRTTLPEPNAQDVEKLTLPHPTFVVCGNPKPSSSPPTAATTPASRVRRSTISTAPTEDLPSAVSDKVLQNVNESNFPKSATTANIQGIQRGNRDRSVTGPPVATIHENEPLDNAKYQQTDVNSSPTSATAQPFVINKNHDSSDEEDDVREPMSLPFASGSHAAHQSSFKKISSDSKISMKPQPQQPFIPPFQDNTSNPPSPMEQDGPALPPALDQEIVLGEEHKQILGKLRFVAELVDTLMHVAEQKDNPLASAMASRRQLLTTGTSTTNTSSPYRRAEQLVVYVRALHMLSSALLLAQTNVANHVLHPSQAVQQVLNQLNDKYHQCLVRFYSVRSQELASLGLPGQDPAMAVISAERIMYRHAIELCQAAALDELFGNPHLCSQRYQTAYMMLHTLAEQVNCDQDKTVLTRYKVAVEKRLRILERQGFVAAVNT</sequence>
<dbReference type="GO" id="GO:0009792">
    <property type="term" value="P:embryo development ending in birth or egg hatching"/>
    <property type="evidence" value="ECO:0007669"/>
    <property type="project" value="EnsemblMetazoa"/>
</dbReference>
<protein>
    <recommendedName>
        <fullName evidence="1">non-specific serine/threonine protein kinase</fullName>
        <ecNumber evidence="1">2.7.11.1</ecNumber>
    </recommendedName>
</protein>
<dbReference type="Pfam" id="PF00069">
    <property type="entry name" value="Pkinase"/>
    <property type="match status" value="1"/>
</dbReference>